<evidence type="ECO:0000313" key="1">
    <source>
        <dbReference type="EMBL" id="BAK05666.1"/>
    </source>
</evidence>
<organism evidence="1">
    <name type="scientific">Hordeum vulgare subsp. vulgare</name>
    <name type="common">Domesticated barley</name>
    <dbReference type="NCBI Taxonomy" id="112509"/>
    <lineage>
        <taxon>Eukaryota</taxon>
        <taxon>Viridiplantae</taxon>
        <taxon>Streptophyta</taxon>
        <taxon>Embryophyta</taxon>
        <taxon>Tracheophyta</taxon>
        <taxon>Spermatophyta</taxon>
        <taxon>Magnoliopsida</taxon>
        <taxon>Liliopsida</taxon>
        <taxon>Poales</taxon>
        <taxon>Poaceae</taxon>
        <taxon>BOP clade</taxon>
        <taxon>Pooideae</taxon>
        <taxon>Triticodae</taxon>
        <taxon>Triticeae</taxon>
        <taxon>Hordeinae</taxon>
        <taxon>Hordeum</taxon>
    </lineage>
</organism>
<proteinExistence type="evidence at transcript level"/>
<dbReference type="EMBL" id="AK374470">
    <property type="protein sequence ID" value="BAK05666.1"/>
    <property type="molecule type" value="mRNA"/>
</dbReference>
<dbReference type="InParanoid" id="F2EE94"/>
<name>F2EE94_HORVV</name>
<reference evidence="1" key="1">
    <citation type="journal article" date="2011" name="Plant Physiol.">
        <title>Comprehensive sequence analysis of 24,783 barley full-length cDNAs derived from 12 clone libraries.</title>
        <authorList>
            <person name="Matsumoto T."/>
            <person name="Tanaka T."/>
            <person name="Sakai H."/>
            <person name="Amano N."/>
            <person name="Kanamori H."/>
            <person name="Kurita K."/>
            <person name="Kikuta A."/>
            <person name="Kamiya K."/>
            <person name="Yamamoto M."/>
            <person name="Ikawa H."/>
            <person name="Fujii N."/>
            <person name="Hori K."/>
            <person name="Itoh T."/>
            <person name="Sato K."/>
        </authorList>
    </citation>
    <scope>NUCLEOTIDE SEQUENCE</scope>
</reference>
<dbReference type="AlphaFoldDB" id="F2EE94"/>
<accession>F2EE94</accession>
<sequence length="68" mass="7372">MMAYACPCVVEGEKRAVLGTSFHAANSSEPSFMDGEVAVREFEAHALVGLRRSRTSLDEGVTTRHTTT</sequence>
<protein>
    <submittedName>
        <fullName evidence="1">Predicted protein</fullName>
    </submittedName>
</protein>